<evidence type="ECO:0000313" key="1">
    <source>
        <dbReference type="EMBL" id="BDA79198.1"/>
    </source>
</evidence>
<protein>
    <submittedName>
        <fullName evidence="1">LmbE family protein</fullName>
    </submittedName>
</protein>
<dbReference type="Proteomes" id="UP000245263">
    <property type="component" value="Chromosome 1"/>
</dbReference>
<dbReference type="InterPro" id="IPR024078">
    <property type="entry name" value="LmbE-like_dom_sf"/>
</dbReference>
<dbReference type="PANTHER" id="PTHR12993">
    <property type="entry name" value="N-ACETYLGLUCOSAMINYL-PHOSPHATIDYLINOSITOL DE-N-ACETYLASE-RELATED"/>
    <property type="match status" value="1"/>
</dbReference>
<organism evidence="1 2">
    <name type="scientific">Leptospira kobayashii</name>
    <dbReference type="NCBI Taxonomy" id="1917830"/>
    <lineage>
        <taxon>Bacteria</taxon>
        <taxon>Pseudomonadati</taxon>
        <taxon>Spirochaetota</taxon>
        <taxon>Spirochaetia</taxon>
        <taxon>Leptospirales</taxon>
        <taxon>Leptospiraceae</taxon>
        <taxon>Leptospira</taxon>
    </lineage>
</organism>
<gene>
    <name evidence="1" type="ORF">LPTSP3_g21280</name>
</gene>
<evidence type="ECO:0000313" key="2">
    <source>
        <dbReference type="Proteomes" id="UP000245263"/>
    </source>
</evidence>
<dbReference type="Pfam" id="PF02585">
    <property type="entry name" value="PIG-L"/>
    <property type="match status" value="1"/>
</dbReference>
<dbReference type="Gene3D" id="3.40.50.10320">
    <property type="entry name" value="LmbE-like"/>
    <property type="match status" value="1"/>
</dbReference>
<dbReference type="RefSeq" id="WP_109019384.1">
    <property type="nucleotide sequence ID" value="NZ_AP025028.1"/>
</dbReference>
<dbReference type="InterPro" id="IPR003737">
    <property type="entry name" value="GlcNAc_PI_deacetylase-related"/>
</dbReference>
<proteinExistence type="predicted"/>
<dbReference type="SUPFAM" id="SSF102588">
    <property type="entry name" value="LmbE-like"/>
    <property type="match status" value="1"/>
</dbReference>
<dbReference type="PANTHER" id="PTHR12993:SF11">
    <property type="entry name" value="N-ACETYLGLUCOSAMINYL-PHOSPHATIDYLINOSITOL DE-N-ACETYLASE"/>
    <property type="match status" value="1"/>
</dbReference>
<keyword evidence="2" id="KW-1185">Reference proteome</keyword>
<name>A0ABM7UJY4_9LEPT</name>
<accession>A0ABM7UJY4</accession>
<reference evidence="1 2" key="1">
    <citation type="submission" date="2021-08" db="EMBL/GenBank/DDBJ databases">
        <title>Complete genome sequence of Leptospira kobayashii strain E30.</title>
        <authorList>
            <person name="Nakao R."/>
            <person name="Nakamura S."/>
            <person name="Masuzawa T."/>
            <person name="Koizumi N."/>
        </authorList>
    </citation>
    <scope>NUCLEOTIDE SEQUENCE [LARGE SCALE GENOMIC DNA]</scope>
    <source>
        <strain evidence="1 2">E30</strain>
    </source>
</reference>
<sequence length="238" mass="26798">MNKKDIILVIAAHPDDEILGCGGTIARHAEEGAEVHVRIMAEGLTSRDQKRNRDKLSKELSELAIIAEKANRHLGVTSFKLFDLPDNRMDSLDLLDIVKIIEDELSIVKPNLIYTHHAWDLNIDHRLVQQAIVTAARPIPGQTLKTLLFFEVASSTEWQPPGSGIPFQPNWFVDLSRKGSRGKTFFELKKEALEIYSSEMREWPHARSIKAVEHLASWRGASVGVETAESFMLGRNLL</sequence>
<dbReference type="EMBL" id="AP025028">
    <property type="protein sequence ID" value="BDA79198.1"/>
    <property type="molecule type" value="Genomic_DNA"/>
</dbReference>